<dbReference type="STRING" id="561061.SAMN05660862_2253"/>
<organism evidence="1 2">
    <name type="scientific">Sphingobacterium psychroaquaticum</name>
    <dbReference type="NCBI Taxonomy" id="561061"/>
    <lineage>
        <taxon>Bacteria</taxon>
        <taxon>Pseudomonadati</taxon>
        <taxon>Bacteroidota</taxon>
        <taxon>Sphingobacteriia</taxon>
        <taxon>Sphingobacteriales</taxon>
        <taxon>Sphingobacteriaceae</taxon>
        <taxon>Sphingobacterium</taxon>
    </lineage>
</organism>
<proteinExistence type="predicted"/>
<accession>A0A1X7JVP2</accession>
<sequence>MAAPESLYTHKGVAQKTGETDRIVKFTSSSDSGAVNKSRFYLDGFVNTMQNGVRKWAGYCYVGSENYYMHNIARHGWMRGYKDGQQIVVFWDAGLNTLGDVSGRPNLVDSSIASFTVKGLFKSAYYIDSNVMIEYQEWNSLNQSWGAWFPVDNFKFLAQNNGFIDLPFTMQIEEASENILNNGLRFKMVNSNPEGIKESEVSVPLFPSGVPINFVSPSRTLYMNTLVLIPQTDLQEGRATRLFTDQGITNPYSHDGTNLYLEDGVNYKKWITYGMTIYGYNGVLTIDEWTRPPSVTSFSYKGFASTQIDAEMQVMNNSGTNVGTLYFNEVAGTAHKSYTVVGSNIVFGEKANQGYYAEGTPYPQAIISQVYYVNASGVYQEENPING</sequence>
<evidence type="ECO:0000313" key="1">
    <source>
        <dbReference type="EMBL" id="SMG32479.1"/>
    </source>
</evidence>
<reference evidence="1 2" key="1">
    <citation type="submission" date="2017-04" db="EMBL/GenBank/DDBJ databases">
        <authorList>
            <person name="Afonso C.L."/>
            <person name="Miller P.J."/>
            <person name="Scott M.A."/>
            <person name="Spackman E."/>
            <person name="Goraichik I."/>
            <person name="Dimitrov K.M."/>
            <person name="Suarez D.L."/>
            <person name="Swayne D.E."/>
        </authorList>
    </citation>
    <scope>NUCLEOTIDE SEQUENCE [LARGE SCALE GENOMIC DNA]</scope>
    <source>
        <strain evidence="1 2">DSM 22418</strain>
    </source>
</reference>
<keyword evidence="2" id="KW-1185">Reference proteome</keyword>
<dbReference type="Proteomes" id="UP000192980">
    <property type="component" value="Unassembled WGS sequence"/>
</dbReference>
<dbReference type="AlphaFoldDB" id="A0A1X7JVP2"/>
<gene>
    <name evidence="1" type="ORF">SAMN05660862_2253</name>
</gene>
<dbReference type="RefSeq" id="WP_085472971.1">
    <property type="nucleotide sequence ID" value="NZ_FXAU01000003.1"/>
</dbReference>
<evidence type="ECO:0000313" key="2">
    <source>
        <dbReference type="Proteomes" id="UP000192980"/>
    </source>
</evidence>
<protein>
    <submittedName>
        <fullName evidence="1">Uncharacterized protein</fullName>
    </submittedName>
</protein>
<dbReference type="EMBL" id="FXAU01000003">
    <property type="protein sequence ID" value="SMG32479.1"/>
    <property type="molecule type" value="Genomic_DNA"/>
</dbReference>
<name>A0A1X7JVP2_9SPHI</name>